<comment type="caution">
    <text evidence="8">The sequence shown here is derived from an EMBL/GenBank/DDBJ whole genome shotgun (WGS) entry which is preliminary data.</text>
</comment>
<dbReference type="PANTHER" id="PTHR11607">
    <property type="entry name" value="ALPHA-MANNOSIDASE"/>
    <property type="match status" value="1"/>
</dbReference>
<dbReference type="InterPro" id="IPR011330">
    <property type="entry name" value="Glyco_hydro/deAcase_b/a-brl"/>
</dbReference>
<dbReference type="SUPFAM" id="SSF88713">
    <property type="entry name" value="Glycoside hydrolase/deacetylase"/>
    <property type="match status" value="1"/>
</dbReference>
<dbReference type="Pfam" id="PF09261">
    <property type="entry name" value="Alpha-mann_mid"/>
    <property type="match status" value="1"/>
</dbReference>
<accession>A0A9W7FMF3</accession>
<dbReference type="SUPFAM" id="SSF74650">
    <property type="entry name" value="Galactose mutarotase-like"/>
    <property type="match status" value="1"/>
</dbReference>
<evidence type="ECO:0000256" key="3">
    <source>
        <dbReference type="ARBA" id="ARBA00022723"/>
    </source>
</evidence>
<keyword evidence="9" id="KW-1185">Reference proteome</keyword>
<feature type="domain" description="Glycoside hydrolase family 38 central" evidence="7">
    <location>
        <begin position="379"/>
        <end position="454"/>
    </location>
</feature>
<dbReference type="GO" id="GO:0046872">
    <property type="term" value="F:metal ion binding"/>
    <property type="evidence" value="ECO:0007669"/>
    <property type="project" value="UniProtKB-KW"/>
</dbReference>
<dbReference type="GO" id="GO:0030246">
    <property type="term" value="F:carbohydrate binding"/>
    <property type="evidence" value="ECO:0007669"/>
    <property type="project" value="InterPro"/>
</dbReference>
<protein>
    <recommendedName>
        <fullName evidence="7">Glycoside hydrolase family 38 central domain-containing protein</fullName>
    </recommendedName>
</protein>
<reference evidence="9" key="1">
    <citation type="journal article" date="2023" name="Commun. Biol.">
        <title>Genome analysis of Parmales, the sister group of diatoms, reveals the evolutionary specialization of diatoms from phago-mixotrophs to photoautotrophs.</title>
        <authorList>
            <person name="Ban H."/>
            <person name="Sato S."/>
            <person name="Yoshikawa S."/>
            <person name="Yamada K."/>
            <person name="Nakamura Y."/>
            <person name="Ichinomiya M."/>
            <person name="Sato N."/>
            <person name="Blanc-Mathieu R."/>
            <person name="Endo H."/>
            <person name="Kuwata A."/>
            <person name="Ogata H."/>
        </authorList>
    </citation>
    <scope>NUCLEOTIDE SEQUENCE [LARGE SCALE GENOMIC DNA]</scope>
    <source>
        <strain evidence="9">NIES 3699</strain>
    </source>
</reference>
<dbReference type="Gene3D" id="2.70.98.30">
    <property type="entry name" value="Golgi alpha-mannosidase II, domain 4"/>
    <property type="match status" value="1"/>
</dbReference>
<comment type="similarity">
    <text evidence="2">Belongs to the glycosyl hydrolase 38 family.</text>
</comment>
<comment type="cofactor">
    <cofactor evidence="1">
        <name>Zn(2+)</name>
        <dbReference type="ChEBI" id="CHEBI:29105"/>
    </cofactor>
</comment>
<evidence type="ECO:0000259" key="7">
    <source>
        <dbReference type="SMART" id="SM00872"/>
    </source>
</evidence>
<dbReference type="InterPro" id="IPR015341">
    <property type="entry name" value="Glyco_hydro_38_cen"/>
</dbReference>
<dbReference type="SUPFAM" id="SSF88688">
    <property type="entry name" value="Families 57/38 glycoside transferase middle domain"/>
    <property type="match status" value="1"/>
</dbReference>
<dbReference type="SMART" id="SM00872">
    <property type="entry name" value="Alpha-mann_mid"/>
    <property type="match status" value="1"/>
</dbReference>
<dbReference type="InterPro" id="IPR027291">
    <property type="entry name" value="Glyco_hydro_38_N_sf"/>
</dbReference>
<evidence type="ECO:0000256" key="2">
    <source>
        <dbReference type="ARBA" id="ARBA00009792"/>
    </source>
</evidence>
<evidence type="ECO:0000256" key="4">
    <source>
        <dbReference type="ARBA" id="ARBA00022801"/>
    </source>
</evidence>
<evidence type="ECO:0000313" key="8">
    <source>
        <dbReference type="EMBL" id="GMI14671.1"/>
    </source>
</evidence>
<dbReference type="PANTHER" id="PTHR11607:SF3">
    <property type="entry name" value="LYSOSOMAL ALPHA-MANNOSIDASE"/>
    <property type="match status" value="1"/>
</dbReference>
<gene>
    <name evidence="8" type="ORF">TrVE_jg1559</name>
</gene>
<evidence type="ECO:0000313" key="9">
    <source>
        <dbReference type="Proteomes" id="UP001165160"/>
    </source>
</evidence>
<dbReference type="Gene3D" id="3.20.110.10">
    <property type="entry name" value="Glycoside hydrolase 38, N terminal domain"/>
    <property type="match status" value="1"/>
</dbReference>
<dbReference type="EMBL" id="BRXX01000503">
    <property type="protein sequence ID" value="GMI14671.1"/>
    <property type="molecule type" value="Genomic_DNA"/>
</dbReference>
<dbReference type="GO" id="GO:0006013">
    <property type="term" value="P:mannose metabolic process"/>
    <property type="evidence" value="ECO:0007669"/>
    <property type="project" value="InterPro"/>
</dbReference>
<keyword evidence="3" id="KW-0479">Metal-binding</keyword>
<dbReference type="Gene3D" id="1.20.1270.50">
    <property type="entry name" value="Glycoside hydrolase family 38, central domain"/>
    <property type="match status" value="1"/>
</dbReference>
<name>A0A9W7FMF3_9STRA</name>
<evidence type="ECO:0000256" key="1">
    <source>
        <dbReference type="ARBA" id="ARBA00001947"/>
    </source>
</evidence>
<evidence type="ECO:0000256" key="5">
    <source>
        <dbReference type="ARBA" id="ARBA00022833"/>
    </source>
</evidence>
<keyword evidence="5" id="KW-0862">Zinc</keyword>
<proteinExistence type="inferred from homology"/>
<dbReference type="InterPro" id="IPR028995">
    <property type="entry name" value="Glyco_hydro_57/38_cen_sf"/>
</dbReference>
<dbReference type="AlphaFoldDB" id="A0A9W7FMF3"/>
<keyword evidence="4" id="KW-0378">Hydrolase</keyword>
<dbReference type="InterPro" id="IPR037094">
    <property type="entry name" value="Glyco_hydro_38_cen_sf"/>
</dbReference>
<dbReference type="InterPro" id="IPR000602">
    <property type="entry name" value="Glyco_hydro_38_N"/>
</dbReference>
<dbReference type="Pfam" id="PF01074">
    <property type="entry name" value="Glyco_hydro_38N"/>
    <property type="match status" value="1"/>
</dbReference>
<dbReference type="GO" id="GO:0004559">
    <property type="term" value="F:alpha-mannosidase activity"/>
    <property type="evidence" value="ECO:0007669"/>
    <property type="project" value="InterPro"/>
</dbReference>
<keyword evidence="6" id="KW-0326">Glycosidase</keyword>
<dbReference type="InterPro" id="IPR050843">
    <property type="entry name" value="Glycosyl_Hydrlase_38"/>
</dbReference>
<evidence type="ECO:0000256" key="6">
    <source>
        <dbReference type="ARBA" id="ARBA00023295"/>
    </source>
</evidence>
<organism evidence="8 9">
    <name type="scientific">Triparma verrucosa</name>
    <dbReference type="NCBI Taxonomy" id="1606542"/>
    <lineage>
        <taxon>Eukaryota</taxon>
        <taxon>Sar</taxon>
        <taxon>Stramenopiles</taxon>
        <taxon>Ochrophyta</taxon>
        <taxon>Bolidophyceae</taxon>
        <taxon>Parmales</taxon>
        <taxon>Triparmaceae</taxon>
        <taxon>Triparma</taxon>
    </lineage>
</organism>
<dbReference type="Proteomes" id="UP001165160">
    <property type="component" value="Unassembled WGS sequence"/>
</dbReference>
<sequence>MMSMSSSLSISANGANLLLISFLIIIITTNGHRVNPSSPPKKPLNVFLIPHTHADLCWKQTMSSYFTTEVKSIYDTTLRALEDDSNLKFNIAEVGFFKMWWEQAEAEQRDSFRSLLSSRRFEFVGGGYSQPDEAATDGSALIKTMTAGHLWINSTFGPSSLPSVSWSLDPFGQTPTAMSLFSQMGFTDAVIDRIPYSTKSFLTEATSLEFFWQFRDSSPSEKIFTHVLHSYYHFGRNGRLEPDIDRLYWGPQASDHVSSFEINSVQRAAKALHEQMAEQSIGQRHNNVMVLFGKDFSFQNATDEFGKMTPLVNWIQENGLELDPPMRVKYATASEYFEAVREETDDEVFPVLGQENTPTTTKSFIPYIFSDFISSKIFGYWSGFFFSRPSLKENARAADALLNAAEAFSAFSPTRPTSENELQHATEVSNLMTHHDALPGTSLTAVTDDLYSTLREGASIAQQILEKTVASLLGVPSTRKSSPALARHGGEFGGEVLDAHSEDEERANFWKALRDADSSGQIVPLALVNSLLREREGEIVELDIPIDLAERVFVVGVGKDEQQVVVSSDNEECTLYISTSAAALSISSLGIQVGGTDNAPIFHEETILHNIQQLPSTAADPCENTFAVEILNFSEATGELCSAADNTASVSYGAYRPIRDDPWIFRPVEKSEPSRIFSRTATHYVNDGPLVNYARQDLVLQNEVDDATPMHLGSKLLVTKNSASIYLTHTIGSDSNPISEESEIAVELYSESNESTSSFHADTNGNVGGLQKRTYNNETPLPGNFFPIVRLASTDNQVVMTTHTHAISSLKPGALTLMLHRRLSNGGMFEGGLDFAKDPMQDKAVSISKMIWLTSPPPEHNMQDAWVLQEALEEPIIVLVAQSQSSISSVSAVSTPPPASLRAEITTLPGNPKKIVLRLSHSDPDNETEVQYDDWATSLFNTTITGPVASVEERSLSLMHILHTSSQVCGFDSKTMSLCVEPGKIRTLVVSFSQIIK</sequence>
<dbReference type="InterPro" id="IPR011013">
    <property type="entry name" value="Gal_mutarotase_sf_dom"/>
</dbReference>